<keyword evidence="2 8" id="KW-0813">Transport</keyword>
<comment type="function">
    <text evidence="8">Part of a membrane-bound complex that couples electron transfer with translocation of ions across the membrane.</text>
</comment>
<evidence type="ECO:0000313" key="10">
    <source>
        <dbReference type="Proteomes" id="UP000016662"/>
    </source>
</evidence>
<feature type="transmembrane region" description="Helical" evidence="8">
    <location>
        <begin position="123"/>
        <end position="144"/>
    </location>
</feature>
<comment type="subcellular location">
    <subcellularLocation>
        <location evidence="8">Cell membrane</location>
        <topology evidence="8">Multi-pass membrane protein</topology>
    </subcellularLocation>
    <subcellularLocation>
        <location evidence="1">Endomembrane system</location>
        <topology evidence="1">Multi-pass membrane protein</topology>
    </subcellularLocation>
</comment>
<dbReference type="AlphaFoldDB" id="U2KXG7"/>
<organism evidence="9 10">
    <name type="scientific">Ruminococcus callidus ATCC 27760</name>
    <dbReference type="NCBI Taxonomy" id="411473"/>
    <lineage>
        <taxon>Bacteria</taxon>
        <taxon>Bacillati</taxon>
        <taxon>Bacillota</taxon>
        <taxon>Clostridia</taxon>
        <taxon>Eubacteriales</taxon>
        <taxon>Oscillospiraceae</taxon>
        <taxon>Ruminococcus</taxon>
    </lineage>
</organism>
<name>U2KXG7_9FIRM</name>
<accession>U2KXG7</accession>
<feature type="transmembrane region" description="Helical" evidence="8">
    <location>
        <begin position="70"/>
        <end position="86"/>
    </location>
</feature>
<dbReference type="GO" id="GO:0005886">
    <property type="term" value="C:plasma membrane"/>
    <property type="evidence" value="ECO:0007669"/>
    <property type="project" value="UniProtKB-SubCell"/>
</dbReference>
<keyword evidence="3 8" id="KW-0812">Transmembrane</keyword>
<dbReference type="GO" id="GO:0012505">
    <property type="term" value="C:endomembrane system"/>
    <property type="evidence" value="ECO:0007669"/>
    <property type="project" value="UniProtKB-SubCell"/>
</dbReference>
<evidence type="ECO:0000313" key="9">
    <source>
        <dbReference type="EMBL" id="ERJ96982.1"/>
    </source>
</evidence>
<keyword evidence="8" id="KW-1003">Cell membrane</keyword>
<keyword evidence="5 8" id="KW-0249">Electron transport</keyword>
<dbReference type="Proteomes" id="UP000016662">
    <property type="component" value="Unassembled WGS sequence"/>
</dbReference>
<dbReference type="HOGENOM" id="CLU_046659_1_1_9"/>
<dbReference type="eggNOG" id="COG4660">
    <property type="taxonomic scope" value="Bacteria"/>
</dbReference>
<dbReference type="EMBL" id="AWVF01000076">
    <property type="protein sequence ID" value="ERJ96982.1"/>
    <property type="molecule type" value="Genomic_DNA"/>
</dbReference>
<comment type="caution">
    <text evidence="9">The sequence shown here is derived from an EMBL/GenBank/DDBJ whole genome shotgun (WGS) entry which is preliminary data.</text>
</comment>
<keyword evidence="4 8" id="KW-1278">Translocase</keyword>
<feature type="transmembrane region" description="Helical" evidence="8">
    <location>
        <begin position="92"/>
        <end position="111"/>
    </location>
</feature>
<dbReference type="InterPro" id="IPR003667">
    <property type="entry name" value="NqrDE/RnfAE"/>
</dbReference>
<dbReference type="HAMAP" id="MF_00478">
    <property type="entry name" value="RsxE_RnfE"/>
    <property type="match status" value="1"/>
</dbReference>
<evidence type="ECO:0000256" key="1">
    <source>
        <dbReference type="ARBA" id="ARBA00004127"/>
    </source>
</evidence>
<proteinExistence type="inferred from homology"/>
<evidence type="ECO:0000256" key="5">
    <source>
        <dbReference type="ARBA" id="ARBA00022982"/>
    </source>
</evidence>
<dbReference type="Pfam" id="PF02508">
    <property type="entry name" value="Rnf-Nqr"/>
    <property type="match status" value="1"/>
</dbReference>
<dbReference type="PIRSF" id="PIRSF006102">
    <property type="entry name" value="NQR_DE"/>
    <property type="match status" value="1"/>
</dbReference>
<dbReference type="NCBIfam" id="NF009070">
    <property type="entry name" value="PRK12405.1"/>
    <property type="match status" value="1"/>
</dbReference>
<evidence type="ECO:0000256" key="6">
    <source>
        <dbReference type="ARBA" id="ARBA00022989"/>
    </source>
</evidence>
<comment type="subunit">
    <text evidence="8">The complex is composed of six subunits: RnfA, RnfB, RnfC, RnfD, RnfE and RnfG.</text>
</comment>
<sequence>MNYGKEFTKGILKENPTLVGLLGMCPTLAVTTAAFNGIGMGLSTMFVLICSNIVISLLRKVIPEQVKLPCYIVIIASFVTVIQFLVHGFVPALYTSLGAFLELITVNCIILGRAEMFASKNNVLASALDGAGMGLGFTLALFLMGSVREILGSGTWFGLTIPGMVGHTMSLFVMPAGGFLVLGFVIAVVCALSKKNPPKKIGCASCPNAAACHAKCEEADA</sequence>
<gene>
    <name evidence="8" type="primary">rnfE</name>
    <name evidence="9" type="ORF">RUMCAL_00636</name>
</gene>
<dbReference type="RefSeq" id="WP_021682067.1">
    <property type="nucleotide sequence ID" value="NZ_KI260397.1"/>
</dbReference>
<keyword evidence="6 8" id="KW-1133">Transmembrane helix</keyword>
<dbReference type="InterPro" id="IPR010968">
    <property type="entry name" value="RnfE"/>
</dbReference>
<evidence type="ECO:0000256" key="4">
    <source>
        <dbReference type="ARBA" id="ARBA00022967"/>
    </source>
</evidence>
<feature type="transmembrane region" description="Helical" evidence="8">
    <location>
        <begin position="164"/>
        <end position="192"/>
    </location>
</feature>
<dbReference type="STRING" id="411473.RUMCAL_00636"/>
<dbReference type="GO" id="GO:0022900">
    <property type="term" value="P:electron transport chain"/>
    <property type="evidence" value="ECO:0007669"/>
    <property type="project" value="UniProtKB-UniRule"/>
</dbReference>
<evidence type="ECO:0000256" key="7">
    <source>
        <dbReference type="ARBA" id="ARBA00023136"/>
    </source>
</evidence>
<protein>
    <recommendedName>
        <fullName evidence="8">Ion-translocating oxidoreductase complex subunit E</fullName>
        <ecNumber evidence="8">7.-.-.-</ecNumber>
    </recommendedName>
    <alternativeName>
        <fullName evidence="8">Rnf electron transport complex subunit E</fullName>
    </alternativeName>
</protein>
<keyword evidence="7 8" id="KW-0472">Membrane</keyword>
<evidence type="ECO:0000256" key="3">
    <source>
        <dbReference type="ARBA" id="ARBA00022692"/>
    </source>
</evidence>
<dbReference type="EC" id="7.-.-.-" evidence="8"/>
<dbReference type="NCBIfam" id="TIGR01948">
    <property type="entry name" value="rnfE"/>
    <property type="match status" value="1"/>
</dbReference>
<dbReference type="PANTHER" id="PTHR30586">
    <property type="entry name" value="ELECTRON TRANSPORT COMPLEX PROTEIN RNFE"/>
    <property type="match status" value="1"/>
</dbReference>
<reference evidence="9 10" key="1">
    <citation type="submission" date="2013-07" db="EMBL/GenBank/DDBJ databases">
        <authorList>
            <person name="Weinstock G."/>
            <person name="Sodergren E."/>
            <person name="Wylie T."/>
            <person name="Fulton L."/>
            <person name="Fulton R."/>
            <person name="Fronick C."/>
            <person name="O'Laughlin M."/>
            <person name="Godfrey J."/>
            <person name="Miner T."/>
            <person name="Herter B."/>
            <person name="Appelbaum E."/>
            <person name="Cordes M."/>
            <person name="Lek S."/>
            <person name="Wollam A."/>
            <person name="Pepin K.H."/>
            <person name="Palsikar V.B."/>
            <person name="Mitreva M."/>
            <person name="Wilson R.K."/>
        </authorList>
    </citation>
    <scope>NUCLEOTIDE SEQUENCE [LARGE SCALE GENOMIC DNA]</scope>
    <source>
        <strain evidence="9 10">ATCC 27760</strain>
    </source>
</reference>
<comment type="similarity">
    <text evidence="8">Belongs to the NqrDE/RnfAE family.</text>
</comment>
<dbReference type="OrthoDB" id="9790976at2"/>
<dbReference type="PATRIC" id="fig|411473.3.peg.503"/>
<evidence type="ECO:0000256" key="8">
    <source>
        <dbReference type="HAMAP-Rule" id="MF_00478"/>
    </source>
</evidence>
<dbReference type="PANTHER" id="PTHR30586:SF0">
    <property type="entry name" value="ION-TRANSLOCATING OXIDOREDUCTASE COMPLEX SUBUNIT E"/>
    <property type="match status" value="1"/>
</dbReference>
<feature type="transmembrane region" description="Helical" evidence="8">
    <location>
        <begin position="38"/>
        <end position="58"/>
    </location>
</feature>
<evidence type="ECO:0000256" key="2">
    <source>
        <dbReference type="ARBA" id="ARBA00022448"/>
    </source>
</evidence>
<keyword evidence="10" id="KW-1185">Reference proteome</keyword>